<comment type="caution">
    <text evidence="1">The sequence shown here is derived from an EMBL/GenBank/DDBJ whole genome shotgun (WGS) entry which is preliminary data.</text>
</comment>
<keyword evidence="2" id="KW-1185">Reference proteome</keyword>
<evidence type="ECO:0000313" key="1">
    <source>
        <dbReference type="EMBL" id="MCI3273721.1"/>
    </source>
</evidence>
<gene>
    <name evidence="1" type="ORF">MQP27_21755</name>
</gene>
<proteinExistence type="predicted"/>
<reference evidence="1" key="1">
    <citation type="submission" date="2022-03" db="EMBL/GenBank/DDBJ databases">
        <title>Streptomyces 7R015 and 7R016 isolated from Barleria lupulina in Thailand.</title>
        <authorList>
            <person name="Kanchanasin P."/>
            <person name="Phongsopitanun W."/>
            <person name="Tanasupawat S."/>
        </authorList>
    </citation>
    <scope>NUCLEOTIDE SEQUENCE</scope>
    <source>
        <strain evidence="1">7R015</strain>
    </source>
</reference>
<evidence type="ECO:0000313" key="2">
    <source>
        <dbReference type="Proteomes" id="UP001165269"/>
    </source>
</evidence>
<organism evidence="1 2">
    <name type="scientific">Streptomyces cylindrosporus</name>
    <dbReference type="NCBI Taxonomy" id="2927583"/>
    <lineage>
        <taxon>Bacteria</taxon>
        <taxon>Bacillati</taxon>
        <taxon>Actinomycetota</taxon>
        <taxon>Actinomycetes</taxon>
        <taxon>Kitasatosporales</taxon>
        <taxon>Streptomycetaceae</taxon>
        <taxon>Streptomyces</taxon>
    </lineage>
</organism>
<dbReference type="Proteomes" id="UP001165269">
    <property type="component" value="Unassembled WGS sequence"/>
</dbReference>
<protein>
    <submittedName>
        <fullName evidence="1">Uncharacterized protein</fullName>
    </submittedName>
</protein>
<name>A0ABS9YCU3_9ACTN</name>
<dbReference type="EMBL" id="JALDAY010000006">
    <property type="protein sequence ID" value="MCI3273721.1"/>
    <property type="molecule type" value="Genomic_DNA"/>
</dbReference>
<dbReference type="RefSeq" id="WP_242767165.1">
    <property type="nucleotide sequence ID" value="NZ_JALDAY010000006.1"/>
</dbReference>
<accession>A0ABS9YCU3</accession>
<sequence length="50" mass="5411">MGRAIAAYVREVSAAEPGTRVTVLIAETQPQRVAGAEIDAAICRLRFRLL</sequence>